<dbReference type="InterPro" id="IPR044799">
    <property type="entry name" value="SOG1-like"/>
</dbReference>
<dbReference type="SUPFAM" id="SSF101941">
    <property type="entry name" value="NAC domain"/>
    <property type="match status" value="1"/>
</dbReference>
<accession>A0AAN9XKF8</accession>
<gene>
    <name evidence="2" type="ORF">VNO78_16375</name>
</gene>
<dbReference type="AlphaFoldDB" id="A0AAN9XKF8"/>
<dbReference type="GO" id="GO:0005634">
    <property type="term" value="C:nucleus"/>
    <property type="evidence" value="ECO:0007669"/>
    <property type="project" value="TreeGrafter"/>
</dbReference>
<dbReference type="PANTHER" id="PTHR31079:SF2">
    <property type="entry name" value="NAC DOMAIN CONTAINING PROTEIN 44-RELATED"/>
    <property type="match status" value="1"/>
</dbReference>
<dbReference type="EMBL" id="JAYMYS010000004">
    <property type="protein sequence ID" value="KAK7395805.1"/>
    <property type="molecule type" value="Genomic_DNA"/>
</dbReference>
<dbReference type="Proteomes" id="UP001386955">
    <property type="component" value="Unassembled WGS sequence"/>
</dbReference>
<organism evidence="2 3">
    <name type="scientific">Psophocarpus tetragonolobus</name>
    <name type="common">Winged bean</name>
    <name type="synonym">Dolichos tetragonolobus</name>
    <dbReference type="NCBI Taxonomy" id="3891"/>
    <lineage>
        <taxon>Eukaryota</taxon>
        <taxon>Viridiplantae</taxon>
        <taxon>Streptophyta</taxon>
        <taxon>Embryophyta</taxon>
        <taxon>Tracheophyta</taxon>
        <taxon>Spermatophyta</taxon>
        <taxon>Magnoliopsida</taxon>
        <taxon>eudicotyledons</taxon>
        <taxon>Gunneridae</taxon>
        <taxon>Pentapetalae</taxon>
        <taxon>rosids</taxon>
        <taxon>fabids</taxon>
        <taxon>Fabales</taxon>
        <taxon>Fabaceae</taxon>
        <taxon>Papilionoideae</taxon>
        <taxon>50 kb inversion clade</taxon>
        <taxon>NPAAA clade</taxon>
        <taxon>indigoferoid/millettioid clade</taxon>
        <taxon>Phaseoleae</taxon>
        <taxon>Psophocarpus</taxon>
    </lineage>
</organism>
<reference evidence="2 3" key="1">
    <citation type="submission" date="2024-01" db="EMBL/GenBank/DDBJ databases">
        <title>The genomes of 5 underutilized Papilionoideae crops provide insights into root nodulation and disease resistanc.</title>
        <authorList>
            <person name="Jiang F."/>
        </authorList>
    </citation>
    <scope>NUCLEOTIDE SEQUENCE [LARGE SCALE GENOMIC DNA]</scope>
    <source>
        <strain evidence="2">DUOXIRENSHENG_FW03</strain>
        <tissue evidence="2">Leaves</tissue>
    </source>
</reference>
<sequence>MESSTWLCFEEKGFRVVWGVRVSQGLNLLFFGLLGLMVVNDGFRKSWLIDIGGFAKKVKRTTISSADQIKVSSDWPGFPLGVKFDPSDLELVEHLAAKHGIGKWKHTAIHVLGKIGVMSISFTEQSMHMLLVNESVERFIIMYNIENKSKGSETNPSNPPYEGKSVGCDDNVDETVLLSDAQDTKIIPGESHVPQSDIKDQGNTGNTAWLAEENAEYNGLDNILLDDIFHPLDAASIRHEA</sequence>
<dbReference type="GO" id="GO:0000976">
    <property type="term" value="F:transcription cis-regulatory region binding"/>
    <property type="evidence" value="ECO:0007669"/>
    <property type="project" value="TreeGrafter"/>
</dbReference>
<evidence type="ECO:0000313" key="2">
    <source>
        <dbReference type="EMBL" id="KAK7395805.1"/>
    </source>
</evidence>
<name>A0AAN9XKF8_PSOTE</name>
<proteinExistence type="predicted"/>
<dbReference type="GO" id="GO:0003700">
    <property type="term" value="F:DNA-binding transcription factor activity"/>
    <property type="evidence" value="ECO:0007669"/>
    <property type="project" value="InterPro"/>
</dbReference>
<keyword evidence="3" id="KW-1185">Reference proteome</keyword>
<dbReference type="PANTHER" id="PTHR31079">
    <property type="entry name" value="NAC DOMAIN-CONTAINING PROTEIN 73"/>
    <property type="match status" value="1"/>
</dbReference>
<protein>
    <recommendedName>
        <fullName evidence="4">NAC domain-containing protein</fullName>
    </recommendedName>
</protein>
<comment type="caution">
    <text evidence="2">The sequence shown here is derived from an EMBL/GenBank/DDBJ whole genome shotgun (WGS) entry which is preliminary data.</text>
</comment>
<evidence type="ECO:0008006" key="4">
    <source>
        <dbReference type="Google" id="ProtNLM"/>
    </source>
</evidence>
<evidence type="ECO:0000256" key="1">
    <source>
        <dbReference type="SAM" id="Phobius"/>
    </source>
</evidence>
<evidence type="ECO:0000313" key="3">
    <source>
        <dbReference type="Proteomes" id="UP001386955"/>
    </source>
</evidence>
<dbReference type="InterPro" id="IPR036093">
    <property type="entry name" value="NAC_dom_sf"/>
</dbReference>
<keyword evidence="1" id="KW-0472">Membrane</keyword>
<keyword evidence="1" id="KW-0812">Transmembrane</keyword>
<feature type="transmembrane region" description="Helical" evidence="1">
    <location>
        <begin position="20"/>
        <end position="39"/>
    </location>
</feature>
<keyword evidence="1" id="KW-1133">Transmembrane helix</keyword>